<evidence type="ECO:0000313" key="2">
    <source>
        <dbReference type="Proteomes" id="UP001519343"/>
    </source>
</evidence>
<sequence>MIDVKPIEIEGHSVITISVQLPKTTLLVVTTDRGYIMCGALDVKLLNDRLSDRNIIAGRALGVRTIEQLLEAPLESVTKTAEELGIYSGMTGREAIIKML</sequence>
<protein>
    <submittedName>
        <fullName evidence="1">Uncharacterized protein YunC (DUF1805 family)</fullName>
    </submittedName>
</protein>
<accession>A0ABS4GX04</accession>
<dbReference type="RefSeq" id="WP_209812618.1">
    <property type="nucleotide sequence ID" value="NZ_JAGGKT010000024.1"/>
</dbReference>
<dbReference type="InterPro" id="IPR036493">
    <property type="entry name" value="YunC_sf"/>
</dbReference>
<gene>
    <name evidence="1" type="ORF">J2Z37_004652</name>
</gene>
<comment type="caution">
    <text evidence="1">The sequence shown here is derived from an EMBL/GenBank/DDBJ whole genome shotgun (WGS) entry which is preliminary data.</text>
</comment>
<keyword evidence="2" id="KW-1185">Reference proteome</keyword>
<proteinExistence type="predicted"/>
<dbReference type="EMBL" id="JAGGKT010000024">
    <property type="protein sequence ID" value="MBP1934632.1"/>
    <property type="molecule type" value="Genomic_DNA"/>
</dbReference>
<dbReference type="Proteomes" id="UP001519343">
    <property type="component" value="Unassembled WGS sequence"/>
</dbReference>
<dbReference type="InterPro" id="IPR014931">
    <property type="entry name" value="DUF1805"/>
</dbReference>
<organism evidence="1 2">
    <name type="scientific">Ammoniphilus resinae</name>
    <dbReference type="NCBI Taxonomy" id="861532"/>
    <lineage>
        <taxon>Bacteria</taxon>
        <taxon>Bacillati</taxon>
        <taxon>Bacillota</taxon>
        <taxon>Bacilli</taxon>
        <taxon>Bacillales</taxon>
        <taxon>Paenibacillaceae</taxon>
        <taxon>Aneurinibacillus group</taxon>
        <taxon>Ammoniphilus</taxon>
    </lineage>
</organism>
<dbReference type="SUPFAM" id="SSF102891">
    <property type="entry name" value="Hypothetical protein Ta1206"/>
    <property type="match status" value="1"/>
</dbReference>
<dbReference type="Pfam" id="PF08827">
    <property type="entry name" value="DUF1805"/>
    <property type="match status" value="1"/>
</dbReference>
<reference evidence="1 2" key="1">
    <citation type="submission" date="2021-03" db="EMBL/GenBank/DDBJ databases">
        <title>Genomic Encyclopedia of Type Strains, Phase IV (KMG-IV): sequencing the most valuable type-strain genomes for metagenomic binning, comparative biology and taxonomic classification.</title>
        <authorList>
            <person name="Goeker M."/>
        </authorList>
    </citation>
    <scope>NUCLEOTIDE SEQUENCE [LARGE SCALE GENOMIC DNA]</scope>
    <source>
        <strain evidence="1 2">DSM 24738</strain>
    </source>
</reference>
<dbReference type="Gene3D" id="3.30.1980.10">
    <property type="entry name" value="Hypothetical protein YunC"/>
    <property type="match status" value="1"/>
</dbReference>
<name>A0ABS4GX04_9BACL</name>
<evidence type="ECO:0000313" key="1">
    <source>
        <dbReference type="EMBL" id="MBP1934632.1"/>
    </source>
</evidence>